<feature type="compositionally biased region" description="Gly residues" evidence="1">
    <location>
        <begin position="461"/>
        <end position="476"/>
    </location>
</feature>
<dbReference type="EMBL" id="BSDZ01000080">
    <property type="protein sequence ID" value="GLI68730.1"/>
    <property type="molecule type" value="Genomic_DNA"/>
</dbReference>
<name>A0ABQ5SFM0_9CHLO</name>
<gene>
    <name evidence="2" type="ORF">VaNZ11_013220</name>
</gene>
<feature type="region of interest" description="Disordered" evidence="1">
    <location>
        <begin position="432"/>
        <end position="531"/>
    </location>
</feature>
<feature type="compositionally biased region" description="Basic and acidic residues" evidence="1">
    <location>
        <begin position="698"/>
        <end position="708"/>
    </location>
</feature>
<keyword evidence="3" id="KW-1185">Reference proteome</keyword>
<evidence type="ECO:0000256" key="1">
    <source>
        <dbReference type="SAM" id="MobiDB-lite"/>
    </source>
</evidence>
<reference evidence="2 3" key="1">
    <citation type="journal article" date="2023" name="IScience">
        <title>Expanded male sex-determining region conserved during the evolution of homothallism in the green alga Volvox.</title>
        <authorList>
            <person name="Yamamoto K."/>
            <person name="Matsuzaki R."/>
            <person name="Mahakham W."/>
            <person name="Heman W."/>
            <person name="Sekimoto H."/>
            <person name="Kawachi M."/>
            <person name="Minakuchi Y."/>
            <person name="Toyoda A."/>
            <person name="Nozaki H."/>
        </authorList>
    </citation>
    <scope>NUCLEOTIDE SEQUENCE [LARGE SCALE GENOMIC DNA]</scope>
    <source>
        <strain evidence="2 3">NIES-4468</strain>
    </source>
</reference>
<feature type="non-terminal residue" evidence="2">
    <location>
        <position position="1"/>
    </location>
</feature>
<comment type="caution">
    <text evidence="2">The sequence shown here is derived from an EMBL/GenBank/DDBJ whole genome shotgun (WGS) entry which is preliminary data.</text>
</comment>
<organism evidence="2 3">
    <name type="scientific">Volvox africanus</name>
    <dbReference type="NCBI Taxonomy" id="51714"/>
    <lineage>
        <taxon>Eukaryota</taxon>
        <taxon>Viridiplantae</taxon>
        <taxon>Chlorophyta</taxon>
        <taxon>core chlorophytes</taxon>
        <taxon>Chlorophyceae</taxon>
        <taxon>CS clade</taxon>
        <taxon>Chlamydomonadales</taxon>
        <taxon>Volvocaceae</taxon>
        <taxon>Volvox</taxon>
    </lineage>
</organism>
<dbReference type="PANTHER" id="PTHR33331:SF13">
    <property type="entry name" value="COILED-COIL DOMAIN CONTAINING 162"/>
    <property type="match status" value="1"/>
</dbReference>
<feature type="compositionally biased region" description="Acidic residues" evidence="1">
    <location>
        <begin position="502"/>
        <end position="521"/>
    </location>
</feature>
<dbReference type="Proteomes" id="UP001165090">
    <property type="component" value="Unassembled WGS sequence"/>
</dbReference>
<protein>
    <submittedName>
        <fullName evidence="2">Uncharacterized protein</fullName>
    </submittedName>
</protein>
<evidence type="ECO:0000313" key="3">
    <source>
        <dbReference type="Proteomes" id="UP001165090"/>
    </source>
</evidence>
<feature type="non-terminal residue" evidence="2">
    <location>
        <position position="1395"/>
    </location>
</feature>
<accession>A0ABQ5SFM0</accession>
<dbReference type="PANTHER" id="PTHR33331">
    <property type="entry name" value="COILED-COIL DOMAIN-CONTAINING PROTEIN 162"/>
    <property type="match status" value="1"/>
</dbReference>
<feature type="compositionally biased region" description="Low complexity" evidence="1">
    <location>
        <begin position="725"/>
        <end position="755"/>
    </location>
</feature>
<proteinExistence type="predicted"/>
<evidence type="ECO:0000313" key="2">
    <source>
        <dbReference type="EMBL" id="GLI68730.1"/>
    </source>
</evidence>
<feature type="region of interest" description="Disordered" evidence="1">
    <location>
        <begin position="650"/>
        <end position="755"/>
    </location>
</feature>
<sequence length="1395" mass="146100">RGSPSPPPGSAPSALDTIQMIDKFSVLADLWECEAQYCATRHKAMLAYYHAYRHATCWGLPDMWGGCSSEITPFTATGTGGAAGVAAAVPSSISGGAVGVDAAAGPWQRVAANSPQPQLLGARRQLRRELVDLTFRRPNLAQEDGYFVERYHSDTLAMDLEAALVGQLCGLVARHERQSLAGAYMSAVAAASAAAMLKGGVTPTAAATPAVESLWKPGYNPGLVYGSVLTVGQRGLLQEGVTLSAVGAAAAALPAHIRAACSSLAGLHQLRHHVEMADLRRAVLQYGVTEMAVLLREEAYRAHAPVERPPKDSMFDSTRGRRDLPPDAALLRGNWLVASHLADNVEVLRSTALEVGTDPRTALEVFLNKEALIRSLYRGEVLWLVYVVQARALGRKIQHSELHGIDWGQIDAAGNALKAEMLTEAVQMVEPEDIAPPGASGPGDQDDALATGAVPRASASRGGGGGWQRGRGGGASGRSSNSSDGDGGGQRLSDGDAALNEEGPEGDDDDPDDDDDDDEAAEAAAAEAAAPRSVMVAVGSRGLLGGVWRSPPLALAEFSTFPAELLNPHSLAGLQAMMRPGDLAHGCLAAAVRAQALRAVALEVSIRHNQVLLDGIIRRLDRRRRVLMWRSAALEGVADGEAMDVVVGGPPGAYAPAHHPLSPPPDGTKSKHGSGGGGSSAAEEAERRASLPPLLREPPGDRLEEYNKQRRSSNAARAWMRRFTSPPQSAQSPWSPSQQYQPHSSNHPQPQSAPPSRALLEALDAAGVEDLRLRRRALTAAGGAIYFDVHEIKLRLRVQARRSYVQGLLRAKGNGGGPEAEVAVRSETEAHYTTAFLAELLPAASRTHMAAAVRELAVLVLGGTGGYGRNWGLHYDADGQLLSPKEDRGPLFQGVEGQMALRAAVLEYGPLWQGLMFQLADKKNDPDPMDWAPASPAVGLPYAIGFVQLPSSVGSRAASPAPGAAPVVAGSSGSGTAAAAAAAASGAGAPPAPANNSCLVRLESLWGLPGQWEVLHGAAVHYPPGPTGLSALEKGVTVASLVVEVVRHFLFLASLLAPSSTLAAGGDVNGQTSGLAALTRAGVPQTSAVSYNARTPSGAALYQQAEMRMMATASSLLPGALLAPELIKLQARLQYLHRPPGVRPSSSGPALQPSATQPADDVILALRREVGVLAVQRVLATARVRDSYLLAGPVKKGAWFLTSVLEHLFARTASRIASPAEEAAIGLAAPPLPALPLPAAFALRLPDPDRLALHNEAGRLGLALERWLAECRVPAATAPHDALALQEYCLAGMWAHDRLRDALSWRALLMEAPESFPFSPPHVTPFLRRYHSPAAPLCPCLCPPKPTVEVLQALYSSKVLGQAKALVAAAETHVVARATARSAGAVDEDGPPGAG</sequence>
<dbReference type="InterPro" id="IPR040401">
    <property type="entry name" value="CCDC162"/>
</dbReference>